<reference evidence="4 5" key="1">
    <citation type="journal article" date="2024" name="Nat. Commun.">
        <title>Phylogenomics reveals the evolutionary origins of lichenization in chlorophyte algae.</title>
        <authorList>
            <person name="Puginier C."/>
            <person name="Libourel C."/>
            <person name="Otte J."/>
            <person name="Skaloud P."/>
            <person name="Haon M."/>
            <person name="Grisel S."/>
            <person name="Petersen M."/>
            <person name="Berrin J.G."/>
            <person name="Delaux P.M."/>
            <person name="Dal Grande F."/>
            <person name="Keller J."/>
        </authorList>
    </citation>
    <scope>NUCLEOTIDE SEQUENCE [LARGE SCALE GENOMIC DNA]</scope>
    <source>
        <strain evidence="4 5">SAG 216-7</strain>
    </source>
</reference>
<dbReference type="PANTHER" id="PTHR21292:SF1">
    <property type="entry name" value="EXOCYST COMPLEX COMPONENT 3"/>
    <property type="match status" value="1"/>
</dbReference>
<evidence type="ECO:0000313" key="4">
    <source>
        <dbReference type="EMBL" id="KAK9917214.1"/>
    </source>
</evidence>
<comment type="similarity">
    <text evidence="1">Belongs to the SEC6 family.</text>
</comment>
<organism evidence="4 5">
    <name type="scientific">Coccomyxa subellipsoidea</name>
    <dbReference type="NCBI Taxonomy" id="248742"/>
    <lineage>
        <taxon>Eukaryota</taxon>
        <taxon>Viridiplantae</taxon>
        <taxon>Chlorophyta</taxon>
        <taxon>core chlorophytes</taxon>
        <taxon>Trebouxiophyceae</taxon>
        <taxon>Trebouxiophyceae incertae sedis</taxon>
        <taxon>Coccomyxaceae</taxon>
        <taxon>Coccomyxa</taxon>
    </lineage>
</organism>
<dbReference type="Gene3D" id="1.10.357.50">
    <property type="match status" value="1"/>
</dbReference>
<evidence type="ECO:0000256" key="1">
    <source>
        <dbReference type="ARBA" id="ARBA00009447"/>
    </source>
</evidence>
<dbReference type="Proteomes" id="UP001491310">
    <property type="component" value="Unassembled WGS sequence"/>
</dbReference>
<protein>
    <recommendedName>
        <fullName evidence="6">Exocyst complex component Sec6</fullName>
    </recommendedName>
</protein>
<dbReference type="Pfam" id="PF06046">
    <property type="entry name" value="Sec6"/>
    <property type="match status" value="1"/>
</dbReference>
<keyword evidence="3" id="KW-0268">Exocytosis</keyword>
<dbReference type="PANTHER" id="PTHR21292">
    <property type="entry name" value="EXOCYST COMPLEX COMPONENT SEC6-RELATED"/>
    <property type="match status" value="1"/>
</dbReference>
<dbReference type="InterPro" id="IPR042532">
    <property type="entry name" value="EXOC3/Sec6_C"/>
</dbReference>
<dbReference type="EMBL" id="JALJOT010000002">
    <property type="protein sequence ID" value="KAK9917214.1"/>
    <property type="molecule type" value="Genomic_DNA"/>
</dbReference>
<evidence type="ECO:0000256" key="3">
    <source>
        <dbReference type="ARBA" id="ARBA00022483"/>
    </source>
</evidence>
<evidence type="ECO:0000256" key="2">
    <source>
        <dbReference type="ARBA" id="ARBA00022448"/>
    </source>
</evidence>
<accession>A0ABR2YZ61</accession>
<proteinExistence type="inferred from homology"/>
<gene>
    <name evidence="4" type="ORF">WJX75_001930</name>
</gene>
<evidence type="ECO:0000313" key="5">
    <source>
        <dbReference type="Proteomes" id="UP001491310"/>
    </source>
</evidence>
<keyword evidence="5" id="KW-1185">Reference proteome</keyword>
<dbReference type="InterPro" id="IPR010326">
    <property type="entry name" value="EXOC3/Sec6"/>
</dbReference>
<sequence>MIDNSIPEQAVDARKAAVEEVERLLQHPEDLKRLPNMLEEYTQKHLANKTQLSATVASQVDAARAGMELLDSAQKTLAKMQECYKDIDELCTECSNLIDNHEKIQVLSAVHYNLGKTLQDVENIVALPHEAAEAEEMLRDDTQLLQAYECLAILEGTSSMAQQALESNAKLKRDDSRNISAYFNKVKMTMGKVEERLWSIIRSFATLGRDQPAMLVNAVRIIELQEMVDKQLEASGKSGTRAIQPKRYRKRCEQQIGMSIQENFAPLLRDCAQLMAAGENTDKRTGEILDEAHEFVVQLADIYDYVTPCFPEKYRIFRVIFKEYHQHMSYMLDCMGACAEQLANSDILKVIGWTSNYQETLRELGLEEEDIAFPEGPDRGTTVLIDKYIERMRTTLHAWFVNILEADLGGEPKQKEDGQLWTPGAVDFFRIVNEQVSVVEEVSSGEMLLRTGESVMTIMRQFQEAQKQYLERDLSEGLLCAVINNNTRCYNESTEFADHLDDALAAPYKGRLDIDTQCRGFLELAKEAVGHLVNAIYADAAFAELFHKLYCSEEWQGGVTTASILATLGDYFEDYETLLEPSWFKRLAVACLEETVAHFIAALLTYTKTVTDAFLKRLERDYDDICEFFEKHCIKEKVTKVCQPLDDLRDVASSDSVDTFVLSYTSLLQSAPGITPALVERIVASRTDLTKADIKEVIDQCRDVHATRQRNAAEESSSLPKTATKAAGNKDWSAFHVALVAAKRKSKPPSHRI</sequence>
<dbReference type="Gene3D" id="1.10.357.70">
    <property type="entry name" value="Exocyst complex component Sec6, C-terminal domain"/>
    <property type="match status" value="1"/>
</dbReference>
<name>A0ABR2YZ61_9CHLO</name>
<evidence type="ECO:0008006" key="6">
    <source>
        <dbReference type="Google" id="ProtNLM"/>
    </source>
</evidence>
<comment type="caution">
    <text evidence="4">The sequence shown here is derived from an EMBL/GenBank/DDBJ whole genome shotgun (WGS) entry which is preliminary data.</text>
</comment>
<keyword evidence="2" id="KW-0813">Transport</keyword>